<accession>A0A1L7NM37</accession>
<dbReference type="PANTHER" id="PTHR43798:SF5">
    <property type="entry name" value="MONOACYLGLYCEROL LIPASE ABHD6"/>
    <property type="match status" value="1"/>
</dbReference>
<dbReference type="PRINTS" id="PR00111">
    <property type="entry name" value="ABHYDROLASE"/>
</dbReference>
<evidence type="ECO:0000313" key="6">
    <source>
        <dbReference type="Proteomes" id="UP000218731"/>
    </source>
</evidence>
<comment type="pathway">
    <text evidence="3">Xenobiotic degradation; biphenyl degradation; 2-hydroxy-2,4-pentadienoate and benzoate from biphenyl: step 4/4.</text>
</comment>
<dbReference type="Proteomes" id="UP000218731">
    <property type="component" value="Plasmid pKF715A"/>
</dbReference>
<dbReference type="SUPFAM" id="SSF53474">
    <property type="entry name" value="alpha/beta-Hydrolases"/>
    <property type="match status" value="1"/>
</dbReference>
<evidence type="ECO:0000259" key="4">
    <source>
        <dbReference type="Pfam" id="PF00561"/>
    </source>
</evidence>
<dbReference type="Gene3D" id="3.40.50.1820">
    <property type="entry name" value="alpha/beta hydrolase"/>
    <property type="match status" value="1"/>
</dbReference>
<dbReference type="InterPro" id="IPR017727">
    <property type="entry name" value="HOPD_hydrolase_BphD"/>
</dbReference>
<dbReference type="GO" id="GO:0070980">
    <property type="term" value="P:biphenyl catabolic process"/>
    <property type="evidence" value="ECO:0007669"/>
    <property type="project" value="UniProtKB-UniRule"/>
</dbReference>
<evidence type="ECO:0000313" key="5">
    <source>
        <dbReference type="EMBL" id="BAW26536.1"/>
    </source>
</evidence>
<organism evidence="5 6">
    <name type="scientific">Pseudomonas putida</name>
    <name type="common">Arthrobacter siderocapsulatus</name>
    <dbReference type="NCBI Taxonomy" id="303"/>
    <lineage>
        <taxon>Bacteria</taxon>
        <taxon>Pseudomonadati</taxon>
        <taxon>Pseudomonadota</taxon>
        <taxon>Gammaproteobacteria</taxon>
        <taxon>Pseudomonadales</taxon>
        <taxon>Pseudomonadaceae</taxon>
        <taxon>Pseudomonas</taxon>
    </lineage>
</organism>
<dbReference type="GO" id="GO:0018774">
    <property type="term" value="F:2,6-dioxo-6-phenylhexa-3-enoate hydrolase activity"/>
    <property type="evidence" value="ECO:0007669"/>
    <property type="project" value="RHEA"/>
</dbReference>
<dbReference type="GO" id="GO:0046464">
    <property type="term" value="P:acylglycerol catabolic process"/>
    <property type="evidence" value="ECO:0007669"/>
    <property type="project" value="TreeGrafter"/>
</dbReference>
<dbReference type="UniPathway" id="UPA00155">
    <property type="reaction ID" value="UER00253"/>
</dbReference>
<dbReference type="EMBL" id="AP015030">
    <property type="protein sequence ID" value="BAW26536.1"/>
    <property type="molecule type" value="Genomic_DNA"/>
</dbReference>
<dbReference type="Pfam" id="PF00561">
    <property type="entry name" value="Abhydrolase_1"/>
    <property type="match status" value="1"/>
</dbReference>
<proteinExistence type="inferred from homology"/>
<feature type="binding site" evidence="3">
    <location>
        <position position="190"/>
    </location>
    <ligand>
        <name>substrate</name>
    </ligand>
</feature>
<comment type="function">
    <text evidence="3">Catalyzes an unusual C-C bond hydrolysis of 2-hydroxy-6-oxo-6-phenylhexa-2,4-dienoic acid (HOPDA) to produce benzoic acid and 2-hydroxy-2,4-pentadienoic acid (HPD).</text>
</comment>
<comment type="catalytic activity">
    <reaction evidence="3">
        <text>2,6-dioxo-6-phenylhexa-3-enoate + H2O = 2-oxopent-4-enoate + benzoate + H(+)</text>
        <dbReference type="Rhea" id="RHEA:17161"/>
        <dbReference type="ChEBI" id="CHEBI:11641"/>
        <dbReference type="ChEBI" id="CHEBI:15377"/>
        <dbReference type="ChEBI" id="CHEBI:15378"/>
        <dbReference type="ChEBI" id="CHEBI:16150"/>
        <dbReference type="ChEBI" id="CHEBI:64675"/>
        <dbReference type="EC" id="3.7.1.8"/>
    </reaction>
</comment>
<feature type="binding site" evidence="3">
    <location>
        <position position="266"/>
    </location>
    <ligand>
        <name>substrate</name>
    </ligand>
</feature>
<dbReference type="PANTHER" id="PTHR43798">
    <property type="entry name" value="MONOACYLGLYCEROL LIPASE"/>
    <property type="match status" value="1"/>
</dbReference>
<keyword evidence="1 3" id="KW-0058">Aromatic hydrocarbons catabolism</keyword>
<reference evidence="5 6" key="1">
    <citation type="submission" date="2015-11" db="EMBL/GenBank/DDBJ databases">
        <title>Complete genome sequencing of a biphenyl-degrading bacterium, Pseudomonas putida KF715 (=NBRC110667).</title>
        <authorList>
            <person name="Suenaga H."/>
            <person name="Fujihara N."/>
            <person name="Watanabe T."/>
            <person name="Hirose J."/>
            <person name="Kimura N."/>
            <person name="Yamazoe A."/>
            <person name="Hosoyama A."/>
            <person name="Shimodaira J."/>
            <person name="Furukawa K."/>
        </authorList>
    </citation>
    <scope>NUCLEOTIDE SEQUENCE [LARGE SCALE GENOMIC DNA]</scope>
    <source>
        <strain evidence="5 6">KF715</strain>
        <plasmid evidence="6">Plasmid pkf715a dna</plasmid>
    </source>
</reference>
<feature type="domain" description="AB hydrolase-1" evidence="4">
    <location>
        <begin position="36"/>
        <end position="272"/>
    </location>
</feature>
<evidence type="ECO:0000256" key="1">
    <source>
        <dbReference type="ARBA" id="ARBA00022797"/>
    </source>
</evidence>
<dbReference type="GO" id="GO:0016020">
    <property type="term" value="C:membrane"/>
    <property type="evidence" value="ECO:0007669"/>
    <property type="project" value="TreeGrafter"/>
</dbReference>
<dbReference type="SMR" id="A0A1L7NM37"/>
<feature type="active site" evidence="3">
    <location>
        <position position="112"/>
    </location>
</feature>
<protein>
    <recommendedName>
        <fullName evidence="3">2-hydroxy-6-oxo-6-phenylhexa-2,4-dienoate hydrolase</fullName>
        <shortName evidence="3">HOPDA hydrolase</shortName>
        <ecNumber evidence="3">3.7.1.8</ecNumber>
    </recommendedName>
    <alternativeName>
        <fullName evidence="3">2,6-dioxo-6-phenylhexa-3-enoate hydrolase</fullName>
    </alternativeName>
</protein>
<dbReference type="HAMAP" id="MF_01688">
    <property type="entry name" value="Biphenyl_BphD"/>
    <property type="match status" value="1"/>
</dbReference>
<evidence type="ECO:0000256" key="3">
    <source>
        <dbReference type="HAMAP-Rule" id="MF_01688"/>
    </source>
</evidence>
<feature type="site" description="Transition state stabilizer" evidence="3">
    <location>
        <position position="112"/>
    </location>
</feature>
<dbReference type="InterPro" id="IPR000073">
    <property type="entry name" value="AB_hydrolase_1"/>
</dbReference>
<dbReference type="PRINTS" id="PR00412">
    <property type="entry name" value="EPOXHYDRLASE"/>
</dbReference>
<dbReference type="NCBIfam" id="TIGR03343">
    <property type="entry name" value="biphenyl_bphD"/>
    <property type="match status" value="1"/>
</dbReference>
<keyword evidence="2 3" id="KW-0378">Hydrolase</keyword>
<gene>
    <name evidence="3" type="primary">bphD</name>
    <name evidence="5" type="ORF">KF715C_pA310</name>
</gene>
<feature type="binding site" evidence="3">
    <location>
        <position position="111"/>
    </location>
    <ligand>
        <name>substrate</name>
    </ligand>
</feature>
<feature type="binding site" evidence="3">
    <location>
        <position position="51"/>
    </location>
    <ligand>
        <name>substrate</name>
    </ligand>
</feature>
<keyword evidence="5" id="KW-0614">Plasmid</keyword>
<feature type="binding site" evidence="3">
    <location>
        <position position="180"/>
    </location>
    <ligand>
        <name>substrate</name>
    </ligand>
</feature>
<dbReference type="GO" id="GO:0018771">
    <property type="term" value="F:2-hydroxy-6-oxonona-2,4-dienedioate hydrolase activity"/>
    <property type="evidence" value="ECO:0007669"/>
    <property type="project" value="UniProtKB-UniRule"/>
</dbReference>
<dbReference type="GO" id="GO:0047372">
    <property type="term" value="F:monoacylglycerol lipase activity"/>
    <property type="evidence" value="ECO:0007669"/>
    <property type="project" value="TreeGrafter"/>
</dbReference>
<dbReference type="InterPro" id="IPR000639">
    <property type="entry name" value="Epox_hydrolase-like"/>
</dbReference>
<dbReference type="AlphaFoldDB" id="A0A1L7NM37"/>
<dbReference type="RefSeq" id="WP_062538125.1">
    <property type="nucleotide sequence ID" value="NZ_AP015030.1"/>
</dbReference>
<evidence type="ECO:0000256" key="2">
    <source>
        <dbReference type="ARBA" id="ARBA00022801"/>
    </source>
</evidence>
<feature type="binding site" evidence="3">
    <location>
        <begin position="42"/>
        <end position="43"/>
    </location>
    <ligand>
        <name>substrate</name>
    </ligand>
</feature>
<feature type="active site" description="Proton acceptor" evidence="3">
    <location>
        <position position="265"/>
    </location>
</feature>
<comment type="subunit">
    <text evidence="3">Homodimer.</text>
</comment>
<sequence>MTALTESSTSKFLNIKEKGLSDFKIHYNEAGNGETVIMLHGGGPGAGGWSNYYRNIGPFVEAGYRVILKDSPGFNKSDAVVMDEQRGLVNARAVKGLMDALGIDRAHLVGNSMGGATALNFAIEYPDRIGKLILMGPGGLGPSMFAPMPLEGIKLLFKLYAEPSYENLKQMIQVFLYDQSLITEELLQGRWEAIQRQPEHLKNFLISAQKAPLSTWDVTARLGEIKAKTFITWGRDDRFVPLDHGLKLLWNIDDARLHVFSKCGHWAQWEHADEFNRLAIDFLRQA</sequence>
<dbReference type="EC" id="3.7.1.8" evidence="3"/>
<dbReference type="InterPro" id="IPR029058">
    <property type="entry name" value="AB_hydrolase_fold"/>
</dbReference>
<geneLocation type="plasmid" evidence="6">
    <name>pkf715a dna</name>
</geneLocation>
<comment type="similarity">
    <text evidence="3">Belongs to the AB hydrolase superfamily. BphD family.</text>
</comment>
<name>A0A1L7NM37_PSEPU</name>
<dbReference type="InterPro" id="IPR050266">
    <property type="entry name" value="AB_hydrolase_sf"/>
</dbReference>